<dbReference type="EMBL" id="FUKJ01000241">
    <property type="protein sequence ID" value="SJM93200.1"/>
    <property type="molecule type" value="Genomic_DNA"/>
</dbReference>
<protein>
    <submittedName>
        <fullName evidence="1">Uncharacterized protein</fullName>
    </submittedName>
</protein>
<name>A0A1R4HBF1_9GAMM</name>
<proteinExistence type="predicted"/>
<dbReference type="Proteomes" id="UP000195442">
    <property type="component" value="Unassembled WGS sequence"/>
</dbReference>
<evidence type="ECO:0000313" key="1">
    <source>
        <dbReference type="EMBL" id="SJM93200.1"/>
    </source>
</evidence>
<sequence length="76" mass="8597">MSTEAISTVVKMLESLPESAQNQAINHLRDYLADLQDEIRWDNLYKNTQANLIAKARLAKQQIAAGHSQPLNYDDL</sequence>
<evidence type="ECO:0000313" key="2">
    <source>
        <dbReference type="Proteomes" id="UP000195442"/>
    </source>
</evidence>
<organism evidence="1 2">
    <name type="scientific">Crenothrix polyspora</name>
    <dbReference type="NCBI Taxonomy" id="360316"/>
    <lineage>
        <taxon>Bacteria</taxon>
        <taxon>Pseudomonadati</taxon>
        <taxon>Pseudomonadota</taxon>
        <taxon>Gammaproteobacteria</taxon>
        <taxon>Methylococcales</taxon>
        <taxon>Crenotrichaceae</taxon>
        <taxon>Crenothrix</taxon>
    </lineage>
</organism>
<reference evidence="2" key="1">
    <citation type="submission" date="2017-02" db="EMBL/GenBank/DDBJ databases">
        <authorList>
            <person name="Daims H."/>
        </authorList>
    </citation>
    <scope>NUCLEOTIDE SEQUENCE [LARGE SCALE GENOMIC DNA]</scope>
</reference>
<accession>A0A1R4HBF1</accession>
<dbReference type="AlphaFoldDB" id="A0A1R4HBF1"/>
<dbReference type="RefSeq" id="WP_087147297.1">
    <property type="nucleotide sequence ID" value="NZ_FUKJ01000241.1"/>
</dbReference>
<gene>
    <name evidence="1" type="ORF">CRENPOLYSF2_3150006</name>
</gene>
<dbReference type="OrthoDB" id="9256093at2"/>
<keyword evidence="2" id="KW-1185">Reference proteome</keyword>